<dbReference type="Proteomes" id="UP000488776">
    <property type="component" value="Unassembled WGS sequence"/>
</dbReference>
<reference evidence="1 2" key="1">
    <citation type="submission" date="2020-02" db="EMBL/GenBank/DDBJ databases">
        <title>Antibiotic susceptibility profiles of lactic acid bacteria isolated from the human vagina and genetic basis of atypical resistances.</title>
        <authorList>
            <person name="Sirichoat A."/>
            <person name="Florez A.B."/>
            <person name="Vazquez L."/>
            <person name="Buppasiri P."/>
            <person name="Panya M."/>
            <person name="Lulitanond V."/>
            <person name="Mayo B."/>
        </authorList>
    </citation>
    <scope>NUCLEOTIDE SEQUENCE [LARGE SCALE GENOMIC DNA]</scope>
    <source>
        <strain evidence="1 2">VA07-1AN</strain>
    </source>
</reference>
<gene>
    <name evidence="1" type="ORF">G5T23_05845</name>
</gene>
<sequence length="66" mass="7624">MPDQAITETGWNAHKAFRAMPHDAQTAFAIRMLFTHRDADRYGADMFLHYERGFNVRFEGAGSNNY</sequence>
<accession>A0AB36C086</accession>
<name>A0AB36C086_BIFBI</name>
<dbReference type="AlphaFoldDB" id="A0AB36C086"/>
<dbReference type="EMBL" id="JAAJBJ010000005">
    <property type="protein sequence ID" value="NGG36553.1"/>
    <property type="molecule type" value="Genomic_DNA"/>
</dbReference>
<comment type="caution">
    <text evidence="1">The sequence shown here is derived from an EMBL/GenBank/DDBJ whole genome shotgun (WGS) entry which is preliminary data.</text>
</comment>
<protein>
    <submittedName>
        <fullName evidence="1">Glycerophosphoryl diesterphosphodiesterase</fullName>
    </submittedName>
</protein>
<organism evidence="1 2">
    <name type="scientific">Bifidobacterium bifidum</name>
    <dbReference type="NCBI Taxonomy" id="1681"/>
    <lineage>
        <taxon>Bacteria</taxon>
        <taxon>Bacillati</taxon>
        <taxon>Actinomycetota</taxon>
        <taxon>Actinomycetes</taxon>
        <taxon>Bifidobacteriales</taxon>
        <taxon>Bifidobacteriaceae</taxon>
        <taxon>Bifidobacterium</taxon>
    </lineage>
</organism>
<evidence type="ECO:0000313" key="1">
    <source>
        <dbReference type="EMBL" id="NGG36553.1"/>
    </source>
</evidence>
<proteinExistence type="predicted"/>
<evidence type="ECO:0000313" key="2">
    <source>
        <dbReference type="Proteomes" id="UP000488776"/>
    </source>
</evidence>